<proteinExistence type="inferred from homology"/>
<dbReference type="OrthoDB" id="9807535at2"/>
<reference evidence="4" key="1">
    <citation type="submission" date="2016-08" db="EMBL/GenBank/DDBJ databases">
        <authorList>
            <person name="Varghese N."/>
            <person name="Submissions Spin"/>
        </authorList>
    </citation>
    <scope>NUCLEOTIDE SEQUENCE [LARGE SCALE GENOMIC DNA]</scope>
    <source>
        <strain evidence="4">HAMBI 2971</strain>
    </source>
</reference>
<dbReference type="STRING" id="411945.GA0061102_101766"/>
<dbReference type="RefSeq" id="WP_092850243.1">
    <property type="nucleotide sequence ID" value="NZ_FMAH01000017.1"/>
</dbReference>
<organism evidence="3 4">
    <name type="scientific">Rhizobium miluonense</name>
    <dbReference type="NCBI Taxonomy" id="411945"/>
    <lineage>
        <taxon>Bacteria</taxon>
        <taxon>Pseudomonadati</taxon>
        <taxon>Pseudomonadota</taxon>
        <taxon>Alphaproteobacteria</taxon>
        <taxon>Hyphomicrobiales</taxon>
        <taxon>Rhizobiaceae</taxon>
        <taxon>Rhizobium/Agrobacterium group</taxon>
        <taxon>Rhizobium</taxon>
    </lineage>
</organism>
<gene>
    <name evidence="3" type="ORF">GA0061102_101766</name>
</gene>
<protein>
    <submittedName>
        <fullName evidence="3">Uncharacterized conserved protein</fullName>
    </submittedName>
</protein>
<evidence type="ECO:0000259" key="2">
    <source>
        <dbReference type="Pfam" id="PF03795"/>
    </source>
</evidence>
<dbReference type="Proteomes" id="UP000199435">
    <property type="component" value="Unassembled WGS sequence"/>
</dbReference>
<dbReference type="Gene3D" id="3.30.70.1060">
    <property type="entry name" value="Dimeric alpha+beta barrel"/>
    <property type="match status" value="1"/>
</dbReference>
<evidence type="ECO:0000313" key="4">
    <source>
        <dbReference type="Proteomes" id="UP000199435"/>
    </source>
</evidence>
<dbReference type="AlphaFoldDB" id="A0A1C3VT81"/>
<keyword evidence="4" id="KW-1185">Reference proteome</keyword>
<dbReference type="PANTHER" id="PTHR35174">
    <property type="entry name" value="BLL7171 PROTEIN-RELATED"/>
    <property type="match status" value="1"/>
</dbReference>
<dbReference type="PANTHER" id="PTHR35174:SF3">
    <property type="entry name" value="BLL7171 PROTEIN"/>
    <property type="match status" value="1"/>
</dbReference>
<dbReference type="InterPro" id="IPR005545">
    <property type="entry name" value="YCII"/>
</dbReference>
<evidence type="ECO:0000313" key="3">
    <source>
        <dbReference type="EMBL" id="SCB30825.1"/>
    </source>
</evidence>
<evidence type="ECO:0000256" key="1">
    <source>
        <dbReference type="ARBA" id="ARBA00007689"/>
    </source>
</evidence>
<dbReference type="EMBL" id="FMAH01000017">
    <property type="protein sequence ID" value="SCB30825.1"/>
    <property type="molecule type" value="Genomic_DNA"/>
</dbReference>
<dbReference type="InterPro" id="IPR011008">
    <property type="entry name" value="Dimeric_a/b-barrel"/>
</dbReference>
<accession>A0A1C3VT81</accession>
<feature type="domain" description="YCII-related" evidence="2">
    <location>
        <begin position="1"/>
        <end position="113"/>
    </location>
</feature>
<dbReference type="SUPFAM" id="SSF54909">
    <property type="entry name" value="Dimeric alpha+beta barrel"/>
    <property type="match status" value="1"/>
</dbReference>
<name>A0A1C3VT81_9HYPH</name>
<dbReference type="Pfam" id="PF03795">
    <property type="entry name" value="YCII"/>
    <property type="match status" value="1"/>
</dbReference>
<comment type="similarity">
    <text evidence="1">Belongs to the YciI family.</text>
</comment>
<sequence length="115" mass="12618">MQYMLLVYWNEAEHKNAKKEQKAEMFAAYAAYTEVLKKAGAFLAGSGLQDSSTATVVRAPDGKPSVLNGPYIESKEQLGGYYLIEAADLDSAVLWAARCPGAQHDTVEVRPLMVY</sequence>